<dbReference type="Gene3D" id="1.10.10.10">
    <property type="entry name" value="Winged helix-like DNA-binding domain superfamily/Winged helix DNA-binding domain"/>
    <property type="match status" value="1"/>
</dbReference>
<dbReference type="GO" id="GO:0006352">
    <property type="term" value="P:DNA-templated transcription initiation"/>
    <property type="evidence" value="ECO:0007669"/>
    <property type="project" value="InterPro"/>
</dbReference>
<evidence type="ECO:0000313" key="3">
    <source>
        <dbReference type="Proteomes" id="UP000606499"/>
    </source>
</evidence>
<evidence type="ECO:0000313" key="2">
    <source>
        <dbReference type="EMBL" id="MBC5726820.1"/>
    </source>
</evidence>
<dbReference type="GO" id="GO:0003700">
    <property type="term" value="F:DNA-binding transcription factor activity"/>
    <property type="evidence" value="ECO:0007669"/>
    <property type="project" value="InterPro"/>
</dbReference>
<feature type="domain" description="RNA polymerase sigma-70 region 4" evidence="1">
    <location>
        <begin position="82"/>
        <end position="131"/>
    </location>
</feature>
<dbReference type="CDD" id="cd06171">
    <property type="entry name" value="Sigma70_r4"/>
    <property type="match status" value="1"/>
</dbReference>
<dbReference type="Pfam" id="PF04545">
    <property type="entry name" value="Sigma70_r4"/>
    <property type="match status" value="1"/>
</dbReference>
<dbReference type="EMBL" id="JACOPL010000032">
    <property type="protein sequence ID" value="MBC5726820.1"/>
    <property type="molecule type" value="Genomic_DNA"/>
</dbReference>
<dbReference type="SUPFAM" id="SSF88659">
    <property type="entry name" value="Sigma3 and sigma4 domains of RNA polymerase sigma factors"/>
    <property type="match status" value="1"/>
</dbReference>
<name>A0A923LZB7_9FIRM</name>
<proteinExistence type="predicted"/>
<dbReference type="InterPro" id="IPR007630">
    <property type="entry name" value="RNA_pol_sigma70_r4"/>
</dbReference>
<protein>
    <submittedName>
        <fullName evidence="2">Sigma-70 family RNA polymerase sigma factor</fullName>
    </submittedName>
</protein>
<reference evidence="2" key="1">
    <citation type="submission" date="2020-08" db="EMBL/GenBank/DDBJ databases">
        <title>Genome public.</title>
        <authorList>
            <person name="Liu C."/>
            <person name="Sun Q."/>
        </authorList>
    </citation>
    <scope>NUCLEOTIDE SEQUENCE</scope>
    <source>
        <strain evidence="2">NSJ-28</strain>
    </source>
</reference>
<dbReference type="InterPro" id="IPR036388">
    <property type="entry name" value="WH-like_DNA-bd_sf"/>
</dbReference>
<keyword evidence="3" id="KW-1185">Reference proteome</keyword>
<organism evidence="2 3">
    <name type="scientific">Agathobaculum faecis</name>
    <dbReference type="NCBI Taxonomy" id="2763013"/>
    <lineage>
        <taxon>Bacteria</taxon>
        <taxon>Bacillati</taxon>
        <taxon>Bacillota</taxon>
        <taxon>Clostridia</taxon>
        <taxon>Eubacteriales</taxon>
        <taxon>Butyricicoccaceae</taxon>
        <taxon>Agathobaculum</taxon>
    </lineage>
</organism>
<comment type="caution">
    <text evidence="2">The sequence shown here is derived from an EMBL/GenBank/DDBJ whole genome shotgun (WGS) entry which is preliminary data.</text>
</comment>
<gene>
    <name evidence="2" type="ORF">H8S45_15360</name>
</gene>
<accession>A0A923LZB7</accession>
<dbReference type="RefSeq" id="WP_186950514.1">
    <property type="nucleotide sequence ID" value="NZ_JACOPL010000032.1"/>
</dbReference>
<dbReference type="Proteomes" id="UP000606499">
    <property type="component" value="Unassembled WGS sequence"/>
</dbReference>
<sequence>MLTSLTPQDVIVKRFISYCWKAIENQTSEVYRFLRKDALCHIPGALFFEAIPQPVNVIHLTGAEFVIGDICVPVYDSDLADALKQLSITQREIILRSYFLQQTDQEIASSMKLTREKVSYQKRKAMKQLREWFVGETCEE</sequence>
<evidence type="ECO:0000259" key="1">
    <source>
        <dbReference type="Pfam" id="PF04545"/>
    </source>
</evidence>
<dbReference type="AlphaFoldDB" id="A0A923LZB7"/>
<dbReference type="InterPro" id="IPR013324">
    <property type="entry name" value="RNA_pol_sigma_r3/r4-like"/>
</dbReference>